<dbReference type="Proteomes" id="UP000026961">
    <property type="component" value="Chromosome 8"/>
</dbReference>
<name>A0A0E0ASI1_9ORYZ</name>
<dbReference type="Gramene" id="OGLUM08G07400.1">
    <property type="protein sequence ID" value="OGLUM08G07400.1"/>
    <property type="gene ID" value="OGLUM08G07400"/>
</dbReference>
<dbReference type="AlphaFoldDB" id="A0A0E0ASI1"/>
<sequence>MPYKRAHSRASGGGSRPAASDFLAAVYSDLGEDGMQILAKSHDCNSSFSPNISYWRPWPLQPAIRSAQSSTHSTQAAPQLVKFPFVVMASNSMESSPCYRLVLSAPNTDLHHPFKLNLIDIFSGSHFFQSAGDHILVCPLGDVALLAGHLKLHALPATNDLKKHHAEAVDIYLNSYRRKPYGSTMQYAKFKMKSVIFQGDVGEVTQSVAQDETKGGK</sequence>
<reference evidence="1" key="1">
    <citation type="submission" date="2015-04" db="UniProtKB">
        <authorList>
            <consortium name="EnsemblPlants"/>
        </authorList>
    </citation>
    <scope>IDENTIFICATION</scope>
</reference>
<proteinExistence type="predicted"/>
<evidence type="ECO:0000313" key="1">
    <source>
        <dbReference type="EnsemblPlants" id="OGLUM08G07400.1"/>
    </source>
</evidence>
<evidence type="ECO:0000313" key="2">
    <source>
        <dbReference type="Proteomes" id="UP000026961"/>
    </source>
</evidence>
<keyword evidence="2" id="KW-1185">Reference proteome</keyword>
<dbReference type="HOGENOM" id="CLU_1273984_0_0_1"/>
<reference evidence="1" key="2">
    <citation type="submission" date="2018-05" db="EMBL/GenBank/DDBJ databases">
        <title>OgluRS3 (Oryza glumaepatula Reference Sequence Version 3).</title>
        <authorList>
            <person name="Zhang J."/>
            <person name="Kudrna D."/>
            <person name="Lee S."/>
            <person name="Talag J."/>
            <person name="Welchert J."/>
            <person name="Wing R.A."/>
        </authorList>
    </citation>
    <scope>NUCLEOTIDE SEQUENCE [LARGE SCALE GENOMIC DNA]</scope>
</reference>
<accession>A0A0E0ASI1</accession>
<protein>
    <submittedName>
        <fullName evidence="1">Uncharacterized protein</fullName>
    </submittedName>
</protein>
<organism evidence="1">
    <name type="scientific">Oryza glumipatula</name>
    <dbReference type="NCBI Taxonomy" id="40148"/>
    <lineage>
        <taxon>Eukaryota</taxon>
        <taxon>Viridiplantae</taxon>
        <taxon>Streptophyta</taxon>
        <taxon>Embryophyta</taxon>
        <taxon>Tracheophyta</taxon>
        <taxon>Spermatophyta</taxon>
        <taxon>Magnoliopsida</taxon>
        <taxon>Liliopsida</taxon>
        <taxon>Poales</taxon>
        <taxon>Poaceae</taxon>
        <taxon>BOP clade</taxon>
        <taxon>Oryzoideae</taxon>
        <taxon>Oryzeae</taxon>
        <taxon>Oryzinae</taxon>
        <taxon>Oryza</taxon>
    </lineage>
</organism>
<dbReference type="EnsemblPlants" id="OGLUM08G07400.1">
    <property type="protein sequence ID" value="OGLUM08G07400.1"/>
    <property type="gene ID" value="OGLUM08G07400"/>
</dbReference>